<organism evidence="3 4">
    <name type="scientific">Methanocalculus chunghsingensis</name>
    <dbReference type="NCBI Taxonomy" id="156457"/>
    <lineage>
        <taxon>Archaea</taxon>
        <taxon>Methanobacteriati</taxon>
        <taxon>Methanobacteriota</taxon>
        <taxon>Stenosarchaea group</taxon>
        <taxon>Methanomicrobia</taxon>
        <taxon>Methanomicrobiales</taxon>
        <taxon>Methanocalculaceae</taxon>
        <taxon>Methanocalculus</taxon>
    </lineage>
</organism>
<name>A0A8J7WAW4_9EURY</name>
<evidence type="ECO:0000259" key="2">
    <source>
        <dbReference type="Pfam" id="PF13458"/>
    </source>
</evidence>
<dbReference type="PANTHER" id="PTHR30483">
    <property type="entry name" value="LEUCINE-SPECIFIC-BINDING PROTEIN"/>
    <property type="match status" value="1"/>
</dbReference>
<dbReference type="Proteomes" id="UP000730161">
    <property type="component" value="Unassembled WGS sequence"/>
</dbReference>
<dbReference type="AlphaFoldDB" id="A0A8J7WAW4"/>
<dbReference type="Gene3D" id="3.40.50.2300">
    <property type="match status" value="4"/>
</dbReference>
<sequence length="682" mass="75032">MREVIFFIIAALVLFIVLSITGLPFGLDPGSPDDAVPVAGDHAVLVLLPLTGPDASIGEAQEYGIRKVPPMSNNSVTLFIEDTRGDDERALQILMEYLDTRDIHGIIVSGNEVRDALVPQSEALQIPMLAIHAPVRRDDQSPGRYQISFTPPIEEEIEYLLPFLKDYHDIAVIYPATEDGEENAAHIQNRIPIVRMIAYHPEDEDFSELIRPLQAMQPEIFIIYGDREVPAIVSAIRSRGANPVILVWEEGGIALREDNRDLAEGIFILVPKGGDLILSPDEEEGRILPESLVFEAYDATWTLTRRISGCGGDPSCVAGWFWKRSYTGALGNVTFNERREAGYSFEIRQIRLGEAETTRTIRAPPHLLTIRVESGSADDWFMADVQRGVDTALSIINQEHTSSFPLAAGSGIPTLFDAQVAVIFDQPGDDQVPIGKMKITPDGKTSIGDGASDPALEIGLDEEEYLNRCFDILDTNREEKAIRLIFPAEQEDMMNHIQEAAEGRGYMVSTIAIYHDTGNIGDAVASILTMPRDEPLFLSARTPDEGLLIMRDLYESGSLPETIITIGDAWKSDAFIRPSLAFSDGILAGAVYTREYVGSSIAIRDINSLLVRQSGRELNDLSARAFTGVMLIADAANRSGSTDAAAIRSALTARQMTVEYGALYKEGTIVVVMRNGVYRRYT</sequence>
<comment type="caution">
    <text evidence="3">The sequence shown here is derived from an EMBL/GenBank/DDBJ whole genome shotgun (WGS) entry which is preliminary data.</text>
</comment>
<dbReference type="EMBL" id="JWHL01000011">
    <property type="protein sequence ID" value="MBR1369337.1"/>
    <property type="molecule type" value="Genomic_DNA"/>
</dbReference>
<dbReference type="InterPro" id="IPR028081">
    <property type="entry name" value="Leu-bd"/>
</dbReference>
<keyword evidence="1" id="KW-0732">Signal</keyword>
<accession>A0A8J7WAW4</accession>
<dbReference type="RefSeq" id="WP_211531036.1">
    <property type="nucleotide sequence ID" value="NZ_JWHL01000011.1"/>
</dbReference>
<keyword evidence="4" id="KW-1185">Reference proteome</keyword>
<gene>
    <name evidence="3" type="ORF">RJ53_07455</name>
</gene>
<evidence type="ECO:0000313" key="3">
    <source>
        <dbReference type="EMBL" id="MBR1369337.1"/>
    </source>
</evidence>
<feature type="domain" description="Leucine-binding protein" evidence="2">
    <location>
        <begin position="46"/>
        <end position="247"/>
    </location>
</feature>
<proteinExistence type="predicted"/>
<dbReference type="InterPro" id="IPR051010">
    <property type="entry name" value="BCAA_transport"/>
</dbReference>
<reference evidence="3" key="1">
    <citation type="submission" date="2014-12" db="EMBL/GenBank/DDBJ databases">
        <authorList>
            <person name="Huang H.-H."/>
            <person name="Chen S.-C."/>
            <person name="Lai M.-C."/>
        </authorList>
    </citation>
    <scope>NUCLEOTIDE SEQUENCE</scope>
    <source>
        <strain evidence="3">K1F9705b</strain>
    </source>
</reference>
<dbReference type="PANTHER" id="PTHR30483:SF6">
    <property type="entry name" value="PERIPLASMIC BINDING PROTEIN OF ABC TRANSPORTER FOR NATURAL AMINO ACIDS"/>
    <property type="match status" value="1"/>
</dbReference>
<protein>
    <recommendedName>
        <fullName evidence="2">Leucine-binding protein domain-containing protein</fullName>
    </recommendedName>
</protein>
<dbReference type="InterPro" id="IPR028082">
    <property type="entry name" value="Peripla_BP_I"/>
</dbReference>
<evidence type="ECO:0000256" key="1">
    <source>
        <dbReference type="ARBA" id="ARBA00022729"/>
    </source>
</evidence>
<evidence type="ECO:0000313" key="4">
    <source>
        <dbReference type="Proteomes" id="UP000730161"/>
    </source>
</evidence>
<dbReference type="Pfam" id="PF13458">
    <property type="entry name" value="Peripla_BP_6"/>
    <property type="match status" value="1"/>
</dbReference>
<dbReference type="SUPFAM" id="SSF53822">
    <property type="entry name" value="Periplasmic binding protein-like I"/>
    <property type="match status" value="2"/>
</dbReference>
<dbReference type="CDD" id="cd06268">
    <property type="entry name" value="PBP1_ABC_transporter_LIVBP-like"/>
    <property type="match status" value="1"/>
</dbReference>